<feature type="active site" description="Nucleophile" evidence="5">
    <location>
        <position position="37"/>
    </location>
</feature>
<dbReference type="HAMAP" id="MF_01080">
    <property type="entry name" value="TruB_bact"/>
    <property type="match status" value="1"/>
</dbReference>
<sequence length="293" mass="33063">MSVILLNKEKGISSFQALKEVQKELNFKKAGHAGTLDPIATGLLPIFFNKSTKFIQYFSSENKGYKAKFKLGVSSNTQDVEGEITSHDDEEAPSEVELIQSIESFIGSYKQIAPSFSAKKVNGTPMYKLARSGKETPIRESDVSIFNMKLIDFKYPYFSISVSCSQGTYVRTLGVDIAKKINCNCIMENLQRTSIGDWTLDDSVQFNIIKNLDNREKMQYVKPIEEILKNFPKVKIGSSEVKKFHNGSSVETEIKNKLGKHLVFFEEKFLGIGELIKNRGLVPKTIFKIEEID</sequence>
<evidence type="ECO:0000256" key="5">
    <source>
        <dbReference type="HAMAP-Rule" id="MF_01080"/>
    </source>
</evidence>
<dbReference type="EMBL" id="SHBE01000009">
    <property type="protein sequence ID" value="RZO25835.1"/>
    <property type="molecule type" value="Genomic_DNA"/>
</dbReference>
<dbReference type="GO" id="GO:0160148">
    <property type="term" value="F:tRNA pseudouridine(55) synthase activity"/>
    <property type="evidence" value="ECO:0007669"/>
    <property type="project" value="UniProtKB-EC"/>
</dbReference>
<dbReference type="GO" id="GO:1990481">
    <property type="term" value="P:mRNA pseudouridine synthesis"/>
    <property type="evidence" value="ECO:0007669"/>
    <property type="project" value="TreeGrafter"/>
</dbReference>
<accession>A0A520MX88</accession>
<evidence type="ECO:0000256" key="4">
    <source>
        <dbReference type="ARBA" id="ARBA00023235"/>
    </source>
</evidence>
<dbReference type="InterPro" id="IPR020103">
    <property type="entry name" value="PsdUridine_synth_cat_dom_sf"/>
</dbReference>
<dbReference type="InterPro" id="IPR002501">
    <property type="entry name" value="PsdUridine_synth_N"/>
</dbReference>
<organism evidence="7 8">
    <name type="scientific">SAR86 cluster bacterium</name>
    <dbReference type="NCBI Taxonomy" id="2030880"/>
    <lineage>
        <taxon>Bacteria</taxon>
        <taxon>Pseudomonadati</taxon>
        <taxon>Pseudomonadota</taxon>
        <taxon>Gammaproteobacteria</taxon>
        <taxon>SAR86 cluster</taxon>
    </lineage>
</organism>
<evidence type="ECO:0000313" key="7">
    <source>
        <dbReference type="EMBL" id="RZO25835.1"/>
    </source>
</evidence>
<dbReference type="GO" id="GO:0003723">
    <property type="term" value="F:RNA binding"/>
    <property type="evidence" value="ECO:0007669"/>
    <property type="project" value="InterPro"/>
</dbReference>
<dbReference type="Gene3D" id="3.30.2350.10">
    <property type="entry name" value="Pseudouridine synthase"/>
    <property type="match status" value="1"/>
</dbReference>
<dbReference type="InterPro" id="IPR014780">
    <property type="entry name" value="tRNA_psdUridine_synth_TruB"/>
</dbReference>
<evidence type="ECO:0000313" key="8">
    <source>
        <dbReference type="Proteomes" id="UP000315825"/>
    </source>
</evidence>
<dbReference type="PANTHER" id="PTHR13767">
    <property type="entry name" value="TRNA-PSEUDOURIDINE SYNTHASE"/>
    <property type="match status" value="1"/>
</dbReference>
<dbReference type="EC" id="5.4.99.25" evidence="5"/>
<comment type="catalytic activity">
    <reaction evidence="1 5">
        <text>uridine(55) in tRNA = pseudouridine(55) in tRNA</text>
        <dbReference type="Rhea" id="RHEA:42532"/>
        <dbReference type="Rhea" id="RHEA-COMP:10101"/>
        <dbReference type="Rhea" id="RHEA-COMP:10102"/>
        <dbReference type="ChEBI" id="CHEBI:65314"/>
        <dbReference type="ChEBI" id="CHEBI:65315"/>
        <dbReference type="EC" id="5.4.99.25"/>
    </reaction>
</comment>
<keyword evidence="3 5" id="KW-0819">tRNA processing</keyword>
<reference evidence="7 8" key="1">
    <citation type="submission" date="2019-02" db="EMBL/GenBank/DDBJ databases">
        <title>Prokaryotic population dynamics and viral predation in marine succession experiment using metagenomics: the confinement effect.</title>
        <authorList>
            <person name="Haro-Moreno J.M."/>
            <person name="Rodriguez-Valera F."/>
            <person name="Lopez-Perez M."/>
        </authorList>
    </citation>
    <scope>NUCLEOTIDE SEQUENCE [LARGE SCALE GENOMIC DNA]</scope>
    <source>
        <strain evidence="7">MED-G159</strain>
    </source>
</reference>
<protein>
    <recommendedName>
        <fullName evidence="5">tRNA pseudouridine synthase B</fullName>
        <ecNumber evidence="5">5.4.99.25</ecNumber>
    </recommendedName>
    <alternativeName>
        <fullName evidence="5">tRNA pseudouridine(55) synthase</fullName>
        <shortName evidence="5">Psi55 synthase</shortName>
    </alternativeName>
    <alternativeName>
        <fullName evidence="5">tRNA pseudouridylate synthase</fullName>
    </alternativeName>
    <alternativeName>
        <fullName evidence="5">tRNA-uridine isomerase</fullName>
    </alternativeName>
</protein>
<dbReference type="GO" id="GO:0031119">
    <property type="term" value="P:tRNA pseudouridine synthesis"/>
    <property type="evidence" value="ECO:0007669"/>
    <property type="project" value="UniProtKB-UniRule"/>
</dbReference>
<evidence type="ECO:0000256" key="3">
    <source>
        <dbReference type="ARBA" id="ARBA00022694"/>
    </source>
</evidence>
<evidence type="ECO:0000259" key="6">
    <source>
        <dbReference type="Pfam" id="PF01509"/>
    </source>
</evidence>
<feature type="domain" description="Pseudouridine synthase II N-terminal" evidence="6">
    <location>
        <begin position="23"/>
        <end position="170"/>
    </location>
</feature>
<dbReference type="Proteomes" id="UP000315825">
    <property type="component" value="Unassembled WGS sequence"/>
</dbReference>
<dbReference type="NCBIfam" id="TIGR00431">
    <property type="entry name" value="TruB"/>
    <property type="match status" value="1"/>
</dbReference>
<comment type="function">
    <text evidence="5">Responsible for synthesis of pseudouridine from uracil-55 in the psi GC loop of transfer RNAs.</text>
</comment>
<dbReference type="CDD" id="cd02573">
    <property type="entry name" value="PseudoU_synth_EcTruB"/>
    <property type="match status" value="1"/>
</dbReference>
<comment type="similarity">
    <text evidence="2 5">Belongs to the pseudouridine synthase TruB family. Type 1 subfamily.</text>
</comment>
<proteinExistence type="inferred from homology"/>
<evidence type="ECO:0000256" key="1">
    <source>
        <dbReference type="ARBA" id="ARBA00000385"/>
    </source>
</evidence>
<dbReference type="AlphaFoldDB" id="A0A520MX88"/>
<dbReference type="SUPFAM" id="SSF55120">
    <property type="entry name" value="Pseudouridine synthase"/>
    <property type="match status" value="1"/>
</dbReference>
<keyword evidence="4 5" id="KW-0413">Isomerase</keyword>
<gene>
    <name evidence="5 7" type="primary">truB</name>
    <name evidence="7" type="ORF">EVA92_04370</name>
</gene>
<evidence type="ECO:0000256" key="2">
    <source>
        <dbReference type="ARBA" id="ARBA00005642"/>
    </source>
</evidence>
<dbReference type="Pfam" id="PF01509">
    <property type="entry name" value="TruB_N"/>
    <property type="match status" value="1"/>
</dbReference>
<dbReference type="PANTHER" id="PTHR13767:SF2">
    <property type="entry name" value="PSEUDOURIDYLATE SYNTHASE TRUB1"/>
    <property type="match status" value="1"/>
</dbReference>
<comment type="caution">
    <text evidence="7">The sequence shown here is derived from an EMBL/GenBank/DDBJ whole genome shotgun (WGS) entry which is preliminary data.</text>
</comment>
<name>A0A520MX88_9GAMM</name>